<dbReference type="SUPFAM" id="SSF55326">
    <property type="entry name" value="PurM N-terminal domain-like"/>
    <property type="match status" value="1"/>
</dbReference>
<dbReference type="Gene3D" id="3.90.650.10">
    <property type="entry name" value="PurM-like C-terminal domain"/>
    <property type="match status" value="1"/>
</dbReference>
<proteinExistence type="predicted"/>
<dbReference type="RefSeq" id="WP_185060501.1">
    <property type="nucleotide sequence ID" value="NZ_BAABJP010000036.1"/>
</dbReference>
<gene>
    <name evidence="3" type="ORF">GCM10023321_58540</name>
</gene>
<reference evidence="4" key="1">
    <citation type="journal article" date="2019" name="Int. J. Syst. Evol. Microbiol.">
        <title>The Global Catalogue of Microorganisms (GCM) 10K type strain sequencing project: providing services to taxonomists for standard genome sequencing and annotation.</title>
        <authorList>
            <consortium name="The Broad Institute Genomics Platform"/>
            <consortium name="The Broad Institute Genome Sequencing Center for Infectious Disease"/>
            <person name="Wu L."/>
            <person name="Ma J."/>
        </authorList>
    </citation>
    <scope>NUCLEOTIDE SEQUENCE [LARGE SCALE GENOMIC DNA]</scope>
    <source>
        <strain evidence="4">JCM 18303</strain>
    </source>
</reference>
<organism evidence="3 4">
    <name type="scientific">Pseudonocardia eucalypti</name>
    <dbReference type="NCBI Taxonomy" id="648755"/>
    <lineage>
        <taxon>Bacteria</taxon>
        <taxon>Bacillati</taxon>
        <taxon>Actinomycetota</taxon>
        <taxon>Actinomycetes</taxon>
        <taxon>Pseudonocardiales</taxon>
        <taxon>Pseudonocardiaceae</taxon>
        <taxon>Pseudonocardia</taxon>
    </lineage>
</organism>
<dbReference type="GO" id="GO:0016301">
    <property type="term" value="F:kinase activity"/>
    <property type="evidence" value="ECO:0007669"/>
    <property type="project" value="UniProtKB-KW"/>
</dbReference>
<feature type="domain" description="PurM-like C-terminal" evidence="2">
    <location>
        <begin position="171"/>
        <end position="315"/>
    </location>
</feature>
<dbReference type="Gene3D" id="3.30.1330.10">
    <property type="entry name" value="PurM-like, N-terminal domain"/>
    <property type="match status" value="1"/>
</dbReference>
<dbReference type="Pfam" id="PF02769">
    <property type="entry name" value="AIRS_C"/>
    <property type="match status" value="1"/>
</dbReference>
<dbReference type="PANTHER" id="PTHR30270">
    <property type="entry name" value="THIAMINE-MONOPHOSPHATE KINASE"/>
    <property type="match status" value="1"/>
</dbReference>
<dbReference type="EMBL" id="BAABJP010000036">
    <property type="protein sequence ID" value="GAA5166817.1"/>
    <property type="molecule type" value="Genomic_DNA"/>
</dbReference>
<evidence type="ECO:0000259" key="2">
    <source>
        <dbReference type="Pfam" id="PF02769"/>
    </source>
</evidence>
<dbReference type="InterPro" id="IPR036921">
    <property type="entry name" value="PurM-like_N_sf"/>
</dbReference>
<dbReference type="Proteomes" id="UP001428817">
    <property type="component" value="Unassembled WGS sequence"/>
</dbReference>
<keyword evidence="3" id="KW-0808">Transferase</keyword>
<dbReference type="SUPFAM" id="SSF56042">
    <property type="entry name" value="PurM C-terminal domain-like"/>
    <property type="match status" value="1"/>
</dbReference>
<evidence type="ECO:0000259" key="1">
    <source>
        <dbReference type="Pfam" id="PF00586"/>
    </source>
</evidence>
<accession>A0ABP9QST5</accession>
<dbReference type="Pfam" id="PF00586">
    <property type="entry name" value="AIRS"/>
    <property type="match status" value="1"/>
</dbReference>
<protein>
    <submittedName>
        <fullName evidence="3">Thiamine-phosphate kinase</fullName>
    </submittedName>
</protein>
<comment type="caution">
    <text evidence="3">The sequence shown here is derived from an EMBL/GenBank/DDBJ whole genome shotgun (WGS) entry which is preliminary data.</text>
</comment>
<keyword evidence="3" id="KW-0418">Kinase</keyword>
<name>A0ABP9QST5_9PSEU</name>
<sequence>MSTPTKDVDLALRRLSDLGERRIVKDVLEPRYRSVSGFGDDCAPFGSEHVITTDSCSRALVASLGMDDLVHTGWLLATMNLSDLAAAGAEPDALVVNYTLPRETPVSNLVRIMDGVDACAATHGTRVVGGDLGEGSELRLCATAVGHCPPRLTPAGSVATRLSRRGAGHSDRLLLIGSPGYLWAAALLYHGYAEIGEDRETVYAKAREPVAQLKAGRMLAEHGLARAATDVSDGLFASVRNLCHTNALGAIVSRGIQLDEVLMEVCRQAEVEPFGLGQIWGDWSLVVAVAEEDAAAALELLDDAKLPARDIGFLTQATTQLWLTDDDGQFESWNGVDQERFSDTSWRGDGIEARLRQLRARTRN</sequence>
<dbReference type="PANTHER" id="PTHR30270:SF0">
    <property type="entry name" value="THIAMINE-MONOPHOSPHATE KINASE"/>
    <property type="match status" value="1"/>
</dbReference>
<keyword evidence="4" id="KW-1185">Reference proteome</keyword>
<feature type="domain" description="PurM-like N-terminal" evidence="1">
    <location>
        <begin position="39"/>
        <end position="146"/>
    </location>
</feature>
<evidence type="ECO:0000313" key="4">
    <source>
        <dbReference type="Proteomes" id="UP001428817"/>
    </source>
</evidence>
<dbReference type="InterPro" id="IPR006283">
    <property type="entry name" value="ThiL-like"/>
</dbReference>
<evidence type="ECO:0000313" key="3">
    <source>
        <dbReference type="EMBL" id="GAA5166817.1"/>
    </source>
</evidence>
<dbReference type="InterPro" id="IPR010918">
    <property type="entry name" value="PurM-like_C_dom"/>
</dbReference>
<dbReference type="InterPro" id="IPR036676">
    <property type="entry name" value="PurM-like_C_sf"/>
</dbReference>
<dbReference type="InterPro" id="IPR016188">
    <property type="entry name" value="PurM-like_N"/>
</dbReference>